<keyword evidence="3" id="KW-1185">Reference proteome</keyword>
<evidence type="ECO:0000259" key="1">
    <source>
        <dbReference type="PROSITE" id="PS51832"/>
    </source>
</evidence>
<dbReference type="Proteomes" id="UP001595748">
    <property type="component" value="Unassembled WGS sequence"/>
</dbReference>
<dbReference type="RefSeq" id="WP_380075991.1">
    <property type="nucleotide sequence ID" value="NZ_JBHRZF010000030.1"/>
</dbReference>
<dbReference type="Pfam" id="PF13487">
    <property type="entry name" value="HD_5"/>
    <property type="match status" value="1"/>
</dbReference>
<keyword evidence="2" id="KW-0378">Hydrolase</keyword>
<dbReference type="PROSITE" id="PS51832">
    <property type="entry name" value="HD_GYP"/>
    <property type="match status" value="1"/>
</dbReference>
<dbReference type="EMBL" id="JBHRZF010000030">
    <property type="protein sequence ID" value="MFC3859829.1"/>
    <property type="molecule type" value="Genomic_DNA"/>
</dbReference>
<feature type="domain" description="HD-GYP" evidence="1">
    <location>
        <begin position="31"/>
        <end position="226"/>
    </location>
</feature>
<dbReference type="SUPFAM" id="SSF109604">
    <property type="entry name" value="HD-domain/PDEase-like"/>
    <property type="match status" value="1"/>
</dbReference>
<comment type="caution">
    <text evidence="2">The sequence shown here is derived from an EMBL/GenBank/DDBJ whole genome shotgun (WGS) entry which is preliminary data.</text>
</comment>
<evidence type="ECO:0000313" key="2">
    <source>
        <dbReference type="EMBL" id="MFC3859829.1"/>
    </source>
</evidence>
<dbReference type="Gene3D" id="1.10.3210.10">
    <property type="entry name" value="Hypothetical protein af1432"/>
    <property type="match status" value="1"/>
</dbReference>
<dbReference type="SMART" id="SM00471">
    <property type="entry name" value="HDc"/>
    <property type="match status" value="1"/>
</dbReference>
<dbReference type="PANTHER" id="PTHR43155:SF2">
    <property type="entry name" value="CYCLIC DI-GMP PHOSPHODIESTERASE PA4108"/>
    <property type="match status" value="1"/>
</dbReference>
<name>A0ABV8A3F9_9DEIO</name>
<sequence length="226" mass="25105">MVWDAPLVPLTEYGEAPRFNAGNSRCVLNVVRAARVIQQQSGLFLLSEHDFQVMWLAYRLACACGALSTPPHGTAEALSSEQVLWAGLLHDIGKHVIPEVILAKPGPLTAEERQVMQTHSMHGHRMARQLAEEHHIPEIDRVVLQGILHHHERYDGEGYPVGLSGESIPLLARILTVMDVYAALTSPRAYHAALPPQAALDYLLEHQGTIFDPVLVRHAVRILQFH</sequence>
<dbReference type="InterPro" id="IPR003607">
    <property type="entry name" value="HD/PDEase_dom"/>
</dbReference>
<dbReference type="GO" id="GO:0016787">
    <property type="term" value="F:hydrolase activity"/>
    <property type="evidence" value="ECO:0007669"/>
    <property type="project" value="UniProtKB-KW"/>
</dbReference>
<dbReference type="CDD" id="cd00077">
    <property type="entry name" value="HDc"/>
    <property type="match status" value="1"/>
</dbReference>
<evidence type="ECO:0000313" key="3">
    <source>
        <dbReference type="Proteomes" id="UP001595748"/>
    </source>
</evidence>
<organism evidence="2 3">
    <name type="scientific">Deinococcus antarcticus</name>
    <dbReference type="NCBI Taxonomy" id="1298767"/>
    <lineage>
        <taxon>Bacteria</taxon>
        <taxon>Thermotogati</taxon>
        <taxon>Deinococcota</taxon>
        <taxon>Deinococci</taxon>
        <taxon>Deinococcales</taxon>
        <taxon>Deinococcaceae</taxon>
        <taxon>Deinococcus</taxon>
    </lineage>
</organism>
<accession>A0ABV8A3F9</accession>
<dbReference type="EC" id="3.1.4.-" evidence="2"/>
<proteinExistence type="predicted"/>
<gene>
    <name evidence="2" type="ORF">ACFOPQ_03500</name>
</gene>
<protein>
    <submittedName>
        <fullName evidence="2">HD-GYP domain-containing protein</fullName>
        <ecNumber evidence="2">3.1.4.-</ecNumber>
    </submittedName>
</protein>
<reference evidence="3" key="1">
    <citation type="journal article" date="2019" name="Int. J. Syst. Evol. Microbiol.">
        <title>The Global Catalogue of Microorganisms (GCM) 10K type strain sequencing project: providing services to taxonomists for standard genome sequencing and annotation.</title>
        <authorList>
            <consortium name="The Broad Institute Genomics Platform"/>
            <consortium name="The Broad Institute Genome Sequencing Center for Infectious Disease"/>
            <person name="Wu L."/>
            <person name="Ma J."/>
        </authorList>
    </citation>
    <scope>NUCLEOTIDE SEQUENCE [LARGE SCALE GENOMIC DNA]</scope>
    <source>
        <strain evidence="3">CCTCC AB 2013263</strain>
    </source>
</reference>
<dbReference type="PANTHER" id="PTHR43155">
    <property type="entry name" value="CYCLIC DI-GMP PHOSPHODIESTERASE PA4108-RELATED"/>
    <property type="match status" value="1"/>
</dbReference>
<dbReference type="InterPro" id="IPR037522">
    <property type="entry name" value="HD_GYP_dom"/>
</dbReference>